<reference evidence="2 3" key="1">
    <citation type="submission" date="2021-09" db="EMBL/GenBank/DDBJ databases">
        <title>Genomic insights and catalytic innovation underlie evolution of tropane alkaloids biosynthesis.</title>
        <authorList>
            <person name="Wang Y.-J."/>
            <person name="Tian T."/>
            <person name="Huang J.-P."/>
            <person name="Huang S.-X."/>
        </authorList>
    </citation>
    <scope>NUCLEOTIDE SEQUENCE [LARGE SCALE GENOMIC DNA]</scope>
    <source>
        <strain evidence="2">KIB-2018</strain>
        <tissue evidence="2">Leaf</tissue>
    </source>
</reference>
<protein>
    <submittedName>
        <fullName evidence="2">Uncharacterized protein</fullName>
    </submittedName>
</protein>
<evidence type="ECO:0000313" key="3">
    <source>
        <dbReference type="Proteomes" id="UP001159364"/>
    </source>
</evidence>
<dbReference type="Proteomes" id="UP001159364">
    <property type="component" value="Linkage Group LG11"/>
</dbReference>
<dbReference type="PANTHER" id="PTHR35304:SF1">
    <property type="entry name" value="OS05G0120300 PROTEIN"/>
    <property type="match status" value="1"/>
</dbReference>
<evidence type="ECO:0000313" key="2">
    <source>
        <dbReference type="EMBL" id="KAJ8751524.1"/>
    </source>
</evidence>
<comment type="caution">
    <text evidence="2">The sequence shown here is derived from an EMBL/GenBank/DDBJ whole genome shotgun (WGS) entry which is preliminary data.</text>
</comment>
<feature type="region of interest" description="Disordered" evidence="1">
    <location>
        <begin position="101"/>
        <end position="120"/>
    </location>
</feature>
<proteinExistence type="predicted"/>
<dbReference type="PANTHER" id="PTHR35304">
    <property type="entry name" value="OS05G0120300 PROTEIN-RELATED"/>
    <property type="match status" value="1"/>
</dbReference>
<dbReference type="EMBL" id="JAIWQS010000011">
    <property type="protein sequence ID" value="KAJ8751524.1"/>
    <property type="molecule type" value="Genomic_DNA"/>
</dbReference>
<keyword evidence="3" id="KW-1185">Reference proteome</keyword>
<evidence type="ECO:0000256" key="1">
    <source>
        <dbReference type="SAM" id="MobiDB-lite"/>
    </source>
</evidence>
<name>A0AAV8SHD4_9ROSI</name>
<organism evidence="2 3">
    <name type="scientific">Erythroxylum novogranatense</name>
    <dbReference type="NCBI Taxonomy" id="1862640"/>
    <lineage>
        <taxon>Eukaryota</taxon>
        <taxon>Viridiplantae</taxon>
        <taxon>Streptophyta</taxon>
        <taxon>Embryophyta</taxon>
        <taxon>Tracheophyta</taxon>
        <taxon>Spermatophyta</taxon>
        <taxon>Magnoliopsida</taxon>
        <taxon>eudicotyledons</taxon>
        <taxon>Gunneridae</taxon>
        <taxon>Pentapetalae</taxon>
        <taxon>rosids</taxon>
        <taxon>fabids</taxon>
        <taxon>Malpighiales</taxon>
        <taxon>Erythroxylaceae</taxon>
        <taxon>Erythroxylum</taxon>
    </lineage>
</organism>
<accession>A0AAV8SHD4</accession>
<gene>
    <name evidence="2" type="ORF">K2173_016755</name>
</gene>
<dbReference type="AlphaFoldDB" id="A0AAV8SHD4"/>
<sequence>MEQTCMPDSIIKDSRVPSRPAYVNLNNRHKYYASGELPRSTTGYGSGQGQPMVVDSVSCRQLYLRSYRFTRKESVGEKTVKCLGRVGTRVAIKSRGLVIARRQKSRNSSTEEEEMTSNGSNYKRERLRRAMELSALMSMLKRFMSCTTKIDVVG</sequence>